<evidence type="ECO:0008006" key="4">
    <source>
        <dbReference type="Google" id="ProtNLM"/>
    </source>
</evidence>
<dbReference type="EMBL" id="CAUEEQ010003481">
    <property type="protein sequence ID" value="CAJ0925373.1"/>
    <property type="molecule type" value="Genomic_DNA"/>
</dbReference>
<protein>
    <recommendedName>
        <fullName evidence="4">Secreted protein</fullName>
    </recommendedName>
</protein>
<accession>A0ABN9KV85</accession>
<comment type="caution">
    <text evidence="2">The sequence shown here is derived from an EMBL/GenBank/DDBJ whole genome shotgun (WGS) entry which is preliminary data.</text>
</comment>
<reference evidence="2" key="1">
    <citation type="submission" date="2023-07" db="EMBL/GenBank/DDBJ databases">
        <authorList>
            <person name="Stuckert A."/>
        </authorList>
    </citation>
    <scope>NUCLEOTIDE SEQUENCE</scope>
</reference>
<evidence type="ECO:0000256" key="1">
    <source>
        <dbReference type="SAM" id="SignalP"/>
    </source>
</evidence>
<keyword evidence="1" id="KW-0732">Signal</keyword>
<evidence type="ECO:0000313" key="2">
    <source>
        <dbReference type="EMBL" id="CAJ0925373.1"/>
    </source>
</evidence>
<evidence type="ECO:0000313" key="3">
    <source>
        <dbReference type="Proteomes" id="UP001176940"/>
    </source>
</evidence>
<keyword evidence="3" id="KW-1185">Reference proteome</keyword>
<organism evidence="2 3">
    <name type="scientific">Ranitomeya imitator</name>
    <name type="common">mimic poison frog</name>
    <dbReference type="NCBI Taxonomy" id="111125"/>
    <lineage>
        <taxon>Eukaryota</taxon>
        <taxon>Metazoa</taxon>
        <taxon>Chordata</taxon>
        <taxon>Craniata</taxon>
        <taxon>Vertebrata</taxon>
        <taxon>Euteleostomi</taxon>
        <taxon>Amphibia</taxon>
        <taxon>Batrachia</taxon>
        <taxon>Anura</taxon>
        <taxon>Neobatrachia</taxon>
        <taxon>Hyloidea</taxon>
        <taxon>Dendrobatidae</taxon>
        <taxon>Dendrobatinae</taxon>
        <taxon>Ranitomeya</taxon>
    </lineage>
</organism>
<name>A0ABN9KV85_9NEOB</name>
<proteinExistence type="predicted"/>
<feature type="chain" id="PRO_5045194187" description="Secreted protein" evidence="1">
    <location>
        <begin position="22"/>
        <end position="77"/>
    </location>
</feature>
<feature type="signal peptide" evidence="1">
    <location>
        <begin position="1"/>
        <end position="21"/>
    </location>
</feature>
<sequence length="77" mass="8330">MASVGLGLSLVSGFWFLCVAADDGIQKCDELRLGQYPDLSVLSVGRWHPSSERLESVCVPESSGIVLLMNEILHIAL</sequence>
<dbReference type="Proteomes" id="UP001176940">
    <property type="component" value="Unassembled WGS sequence"/>
</dbReference>
<gene>
    <name evidence="2" type="ORF">RIMI_LOCUS2487949</name>
</gene>